<dbReference type="SUPFAM" id="SSF54001">
    <property type="entry name" value="Cysteine proteinases"/>
    <property type="match status" value="1"/>
</dbReference>
<dbReference type="Gene3D" id="3.90.70.10">
    <property type="entry name" value="Cysteine proteinases"/>
    <property type="match status" value="1"/>
</dbReference>
<reference evidence="2" key="1">
    <citation type="submission" date="2022-07" db="EMBL/GenBank/DDBJ databases">
        <authorList>
            <person name="Macas J."/>
            <person name="Novak P."/>
            <person name="Neumann P."/>
        </authorList>
    </citation>
    <scope>NUCLEOTIDE SEQUENCE</scope>
</reference>
<accession>A0A9P0Z0H5</accession>
<evidence type="ECO:0000259" key="1">
    <source>
        <dbReference type="Pfam" id="PF00112"/>
    </source>
</evidence>
<dbReference type="Proteomes" id="UP001152484">
    <property type="component" value="Unassembled WGS sequence"/>
</dbReference>
<evidence type="ECO:0000313" key="3">
    <source>
        <dbReference type="Proteomes" id="UP001152484"/>
    </source>
</evidence>
<protein>
    <recommendedName>
        <fullName evidence="1">Peptidase C1A papain C-terminal domain-containing protein</fullName>
    </recommendedName>
</protein>
<organism evidence="2 3">
    <name type="scientific">Cuscuta europaea</name>
    <name type="common">European dodder</name>
    <dbReference type="NCBI Taxonomy" id="41803"/>
    <lineage>
        <taxon>Eukaryota</taxon>
        <taxon>Viridiplantae</taxon>
        <taxon>Streptophyta</taxon>
        <taxon>Embryophyta</taxon>
        <taxon>Tracheophyta</taxon>
        <taxon>Spermatophyta</taxon>
        <taxon>Magnoliopsida</taxon>
        <taxon>eudicotyledons</taxon>
        <taxon>Gunneridae</taxon>
        <taxon>Pentapetalae</taxon>
        <taxon>asterids</taxon>
        <taxon>lamiids</taxon>
        <taxon>Solanales</taxon>
        <taxon>Convolvulaceae</taxon>
        <taxon>Cuscuteae</taxon>
        <taxon>Cuscuta</taxon>
        <taxon>Cuscuta subgen. Cuscuta</taxon>
    </lineage>
</organism>
<comment type="caution">
    <text evidence="2">The sequence shown here is derived from an EMBL/GenBank/DDBJ whole genome shotgun (WGS) entry which is preliminary data.</text>
</comment>
<proteinExistence type="predicted"/>
<dbReference type="OrthoDB" id="37597at2759"/>
<dbReference type="EMBL" id="CAMAPE010000017">
    <property type="protein sequence ID" value="CAH9084180.1"/>
    <property type="molecule type" value="Genomic_DNA"/>
</dbReference>
<gene>
    <name evidence="2" type="ORF">CEURO_LOCUS8894</name>
</gene>
<dbReference type="Pfam" id="PF00112">
    <property type="entry name" value="Peptidase_C1"/>
    <property type="match status" value="1"/>
</dbReference>
<dbReference type="GO" id="GO:0008234">
    <property type="term" value="F:cysteine-type peptidase activity"/>
    <property type="evidence" value="ECO:0007669"/>
    <property type="project" value="InterPro"/>
</dbReference>
<feature type="domain" description="Peptidase C1A papain C-terminal" evidence="1">
    <location>
        <begin position="9"/>
        <end position="108"/>
    </location>
</feature>
<keyword evidence="3" id="KW-1185">Reference proteome</keyword>
<sequence>MDGETEKVDDNKLKEWVYKQPIVGVLPSTKEFGLLGDIHATSHPKAGKARSQIQSREHAVLIKGYGNIGKHKYRTIQNSYGTDWCDGGHGKVIREMPGKQSIFSSAWYPEDFIVEWAAKRSKMGRRKMQK</sequence>
<dbReference type="InterPro" id="IPR000668">
    <property type="entry name" value="Peptidase_C1A_C"/>
</dbReference>
<dbReference type="GO" id="GO:0006508">
    <property type="term" value="P:proteolysis"/>
    <property type="evidence" value="ECO:0007669"/>
    <property type="project" value="InterPro"/>
</dbReference>
<dbReference type="InterPro" id="IPR038765">
    <property type="entry name" value="Papain-like_cys_pep_sf"/>
</dbReference>
<evidence type="ECO:0000313" key="2">
    <source>
        <dbReference type="EMBL" id="CAH9084180.1"/>
    </source>
</evidence>
<dbReference type="AlphaFoldDB" id="A0A9P0Z0H5"/>
<name>A0A9P0Z0H5_CUSEU</name>